<dbReference type="Pfam" id="PF05368">
    <property type="entry name" value="NmrA"/>
    <property type="match status" value="1"/>
</dbReference>
<evidence type="ECO:0000259" key="5">
    <source>
        <dbReference type="Pfam" id="PF05368"/>
    </source>
</evidence>
<dbReference type="SUPFAM" id="SSF51735">
    <property type="entry name" value="NAD(P)-binding Rossmann-fold domains"/>
    <property type="match status" value="1"/>
</dbReference>
<dbReference type="PANTHER" id="PTHR47128">
    <property type="match status" value="1"/>
</dbReference>
<dbReference type="GO" id="GO:0009523">
    <property type="term" value="C:photosystem II"/>
    <property type="evidence" value="ECO:0007669"/>
    <property type="project" value="UniProtKB-KW"/>
</dbReference>
<accession>A0A4D6WUA4</accession>
<evidence type="ECO:0000256" key="3">
    <source>
        <dbReference type="ARBA" id="ARBA00022640"/>
    </source>
</evidence>
<evidence type="ECO:0000256" key="4">
    <source>
        <dbReference type="ARBA" id="ARBA00023276"/>
    </source>
</evidence>
<feature type="domain" description="NmrA-like" evidence="5">
    <location>
        <begin position="3"/>
        <end position="235"/>
    </location>
</feature>
<keyword evidence="3 6" id="KW-0934">Plastid</keyword>
<reference evidence="6" key="1">
    <citation type="journal article" date="2019" name="Mol. Phylogenet. Evol.">
        <title>Morphological evolution and classification of the red algal order Ceramiales inferred using plastid phylogenomics.</title>
        <authorList>
            <person name="Diaz-Tapia P."/>
            <person name="Pasella M.M."/>
            <person name="Verbruggen H."/>
            <person name="Maggs C.A."/>
        </authorList>
    </citation>
    <scope>NUCLEOTIDE SEQUENCE</scope>
    <source>
        <strain evidence="6">VRM320</strain>
    </source>
</reference>
<sequence length="317" mass="36121">MSLLILGGTGTLGCQIVKRALDEGFQVKCLVRNFRKAAFLKEWGAEIIYGDLKSPETIPMTLVGITAIIDASTARPYDNIKEIDLRAKYILIESAKKARVKRYIFFSVLNAHKYPNIPLMSIKLKIEDKLISSGLNYTIFTIAGLFQGLINQYALPILEQQPIWVTKKTSSIAYIDTQDVAKYTIKSLSILNTIDKTLPLVGNYSWEALEVIKLCEKISGQQSKISQVPIYLLKLARKFTNFFQYTWNISDRLAFTEIITKGDELNIHTDHAYNLLQINTSEIISLESYMQEYFTKIMKKLKALNYTADSRTNNVEF</sequence>
<dbReference type="CDD" id="cd05243">
    <property type="entry name" value="SDR_a5"/>
    <property type="match status" value="1"/>
</dbReference>
<dbReference type="InterPro" id="IPR008030">
    <property type="entry name" value="NmrA-like"/>
</dbReference>
<name>A0A4D6WUA4_9FLOR</name>
<dbReference type="PANTHER" id="PTHR47128:SF2">
    <property type="entry name" value="PROTEIN HIGH CHLOROPHYLL FLUORESCENCE PHENOTYPE 244, CHLOROPLASTIC"/>
    <property type="match status" value="1"/>
</dbReference>
<dbReference type="GO" id="GO:0009536">
    <property type="term" value="C:plastid"/>
    <property type="evidence" value="ECO:0007669"/>
    <property type="project" value="UniProtKB-SubCell"/>
</dbReference>
<comment type="subcellular location">
    <subcellularLocation>
        <location evidence="1">Plastid</location>
    </subcellularLocation>
</comment>
<organism evidence="6">
    <name type="scientific">Dicranema revolutum</name>
    <dbReference type="NCBI Taxonomy" id="239144"/>
    <lineage>
        <taxon>Eukaryota</taxon>
        <taxon>Rhodophyta</taxon>
        <taxon>Florideophyceae</taxon>
        <taxon>Rhodymeniophycidae</taxon>
        <taxon>Gigartinales</taxon>
        <taxon>Dicranemataceae</taxon>
        <taxon>Dicranema</taxon>
    </lineage>
</organism>
<gene>
    <name evidence="6" type="primary">ycf39</name>
</gene>
<dbReference type="EMBL" id="MK814651">
    <property type="protein sequence ID" value="QCI06138.1"/>
    <property type="molecule type" value="Genomic_DNA"/>
</dbReference>
<evidence type="ECO:0000256" key="1">
    <source>
        <dbReference type="ARBA" id="ARBA00004474"/>
    </source>
</evidence>
<geneLocation type="plastid" evidence="6"/>
<keyword evidence="4" id="KW-0604">Photosystem II</keyword>
<keyword evidence="2" id="KW-0602">Photosynthesis</keyword>
<dbReference type="InterPro" id="IPR036291">
    <property type="entry name" value="NAD(P)-bd_dom_sf"/>
</dbReference>
<dbReference type="Gene3D" id="3.40.50.720">
    <property type="entry name" value="NAD(P)-binding Rossmann-like Domain"/>
    <property type="match status" value="1"/>
</dbReference>
<evidence type="ECO:0000313" key="6">
    <source>
        <dbReference type="EMBL" id="QCI06138.1"/>
    </source>
</evidence>
<dbReference type="GO" id="GO:0015979">
    <property type="term" value="P:photosynthesis"/>
    <property type="evidence" value="ECO:0007669"/>
    <property type="project" value="UniProtKB-KW"/>
</dbReference>
<reference evidence="6" key="2">
    <citation type="submission" date="2019-04" db="EMBL/GenBank/DDBJ databases">
        <authorList>
            <person name="Pasella M."/>
        </authorList>
    </citation>
    <scope>NUCLEOTIDE SEQUENCE</scope>
    <source>
        <strain evidence="6">VRM320</strain>
    </source>
</reference>
<dbReference type="InterPro" id="IPR044256">
    <property type="entry name" value="HCF244-like"/>
</dbReference>
<proteinExistence type="predicted"/>
<evidence type="ECO:0000256" key="2">
    <source>
        <dbReference type="ARBA" id="ARBA00022531"/>
    </source>
</evidence>
<protein>
    <recommendedName>
        <fullName evidence="5">NmrA-like domain-containing protein</fullName>
    </recommendedName>
</protein>
<dbReference type="AlphaFoldDB" id="A0A4D6WUA4"/>